<gene>
    <name evidence="2" type="ORF">IXC47_14160</name>
</gene>
<dbReference type="Pfam" id="PF13531">
    <property type="entry name" value="SBP_bac_11"/>
    <property type="match status" value="1"/>
</dbReference>
<accession>A0ABS0EXL2</accession>
<keyword evidence="3" id="KW-1185">Reference proteome</keyword>
<dbReference type="InterPro" id="IPR050682">
    <property type="entry name" value="ModA/WtpA"/>
</dbReference>
<evidence type="ECO:0000256" key="1">
    <source>
        <dbReference type="ARBA" id="ARBA00009438"/>
    </source>
</evidence>
<comment type="similarity">
    <text evidence="1">Belongs to the bacterial solute-binding protein 1 family. WtpA subfamily.</text>
</comment>
<dbReference type="PANTHER" id="PTHR30632">
    <property type="entry name" value="MOLYBDATE-BINDING PERIPLASMIC PROTEIN"/>
    <property type="match status" value="1"/>
</dbReference>
<protein>
    <submittedName>
        <fullName evidence="2">Substrate-binding domain-containing protein</fullName>
    </submittedName>
</protein>
<dbReference type="SUPFAM" id="SSF53850">
    <property type="entry name" value="Periplasmic binding protein-like II"/>
    <property type="match status" value="1"/>
</dbReference>
<reference evidence="2 3" key="1">
    <citation type="submission" date="2020-11" db="EMBL/GenBank/DDBJ databases">
        <title>WGS of Herminiimonas contaminans strain Marseille-Q4544 isolated from planarians Schmidtea mediterranea.</title>
        <authorList>
            <person name="Kangale L."/>
        </authorList>
    </citation>
    <scope>NUCLEOTIDE SEQUENCE [LARGE SCALE GENOMIC DNA]</scope>
    <source>
        <strain evidence="2 3">Marseille-Q4544</strain>
    </source>
</reference>
<evidence type="ECO:0000313" key="3">
    <source>
        <dbReference type="Proteomes" id="UP000657372"/>
    </source>
</evidence>
<evidence type="ECO:0000313" key="2">
    <source>
        <dbReference type="EMBL" id="MBF8178829.1"/>
    </source>
</evidence>
<organism evidence="2 3">
    <name type="scientific">Herminiimonas contaminans</name>
    <dbReference type="NCBI Taxonomy" id="1111140"/>
    <lineage>
        <taxon>Bacteria</taxon>
        <taxon>Pseudomonadati</taxon>
        <taxon>Pseudomonadota</taxon>
        <taxon>Betaproteobacteria</taxon>
        <taxon>Burkholderiales</taxon>
        <taxon>Oxalobacteraceae</taxon>
        <taxon>Herminiimonas</taxon>
    </lineage>
</organism>
<dbReference type="Proteomes" id="UP000657372">
    <property type="component" value="Unassembled WGS sequence"/>
</dbReference>
<proteinExistence type="inferred from homology"/>
<comment type="caution">
    <text evidence="2">The sequence shown here is derived from an EMBL/GenBank/DDBJ whole genome shotgun (WGS) entry which is preliminary data.</text>
</comment>
<dbReference type="PANTHER" id="PTHR30632:SF16">
    <property type="entry name" value="MOLYBDATE_TUNGSTATE-BINDING PROTEIN WTPA"/>
    <property type="match status" value="1"/>
</dbReference>
<dbReference type="Gene3D" id="3.40.190.10">
    <property type="entry name" value="Periplasmic binding protein-like II"/>
    <property type="match status" value="2"/>
</dbReference>
<sequence>MKELRILADACFSAQVGQAVKRFNASHPEIKAVVSIAGAKDSLQQLKTGDVYDLAILADSGVAAAMMPEHTDGYYVFAGNSMVLAYAPGKILNAKNWREKLSDPKASIAHFEPNAHSVGYAAVMACMLADSVAPGMSRTLLNHPGRKVVAADTEVTDYAFAYRTECIAKKISYASLPDTMDLSNPAFNAHYSSAKHDLTGDGKNIVQASAISHAVTIPLAAKQPEAARDFIEIFLEHNFTAQGFIARSEIVGKSPRKIHAALEVRKPPRVESANYEDEADVHLLQRARLLHRPSPAPAVQAG</sequence>
<name>A0ABS0EXL2_9BURK</name>
<dbReference type="EMBL" id="JADOEL010000012">
    <property type="protein sequence ID" value="MBF8178829.1"/>
    <property type="molecule type" value="Genomic_DNA"/>
</dbReference>
<dbReference type="RefSeq" id="WP_195876033.1">
    <property type="nucleotide sequence ID" value="NZ_JADOEL010000012.1"/>
</dbReference>